<protein>
    <submittedName>
        <fullName evidence="1">Uncharacterized protein</fullName>
    </submittedName>
</protein>
<accession>A0A835ELQ2</accession>
<dbReference type="EMBL" id="JACEFO010001862">
    <property type="protein sequence ID" value="KAF8698854.1"/>
    <property type="molecule type" value="Genomic_DNA"/>
</dbReference>
<reference evidence="1" key="1">
    <citation type="submission" date="2020-07" db="EMBL/GenBank/DDBJ databases">
        <title>Genome sequence and genetic diversity analysis of an under-domesticated orphan crop, white fonio (Digitaria exilis).</title>
        <authorList>
            <person name="Bennetzen J.L."/>
            <person name="Chen S."/>
            <person name="Ma X."/>
            <person name="Wang X."/>
            <person name="Yssel A.E.J."/>
            <person name="Chaluvadi S.R."/>
            <person name="Johnson M."/>
            <person name="Gangashetty P."/>
            <person name="Hamidou F."/>
            <person name="Sanogo M.D."/>
            <person name="Zwaenepoel A."/>
            <person name="Wallace J."/>
            <person name="Van De Peer Y."/>
            <person name="Van Deynze A."/>
        </authorList>
    </citation>
    <scope>NUCLEOTIDE SEQUENCE</scope>
    <source>
        <tissue evidence="1">Leaves</tissue>
    </source>
</reference>
<gene>
    <name evidence="1" type="ORF">HU200_035114</name>
</gene>
<comment type="caution">
    <text evidence="1">The sequence shown here is derived from an EMBL/GenBank/DDBJ whole genome shotgun (WGS) entry which is preliminary data.</text>
</comment>
<sequence>MIHLLRLRRSRHGYSYSGLFRNLQEDAYTMARHLQQHIELWVCRAPAGWTSNPSRFGVRS</sequence>
<organism evidence="1 2">
    <name type="scientific">Digitaria exilis</name>
    <dbReference type="NCBI Taxonomy" id="1010633"/>
    <lineage>
        <taxon>Eukaryota</taxon>
        <taxon>Viridiplantae</taxon>
        <taxon>Streptophyta</taxon>
        <taxon>Embryophyta</taxon>
        <taxon>Tracheophyta</taxon>
        <taxon>Spermatophyta</taxon>
        <taxon>Magnoliopsida</taxon>
        <taxon>Liliopsida</taxon>
        <taxon>Poales</taxon>
        <taxon>Poaceae</taxon>
        <taxon>PACMAD clade</taxon>
        <taxon>Panicoideae</taxon>
        <taxon>Panicodae</taxon>
        <taxon>Paniceae</taxon>
        <taxon>Anthephorinae</taxon>
        <taxon>Digitaria</taxon>
    </lineage>
</organism>
<keyword evidence="2" id="KW-1185">Reference proteome</keyword>
<evidence type="ECO:0000313" key="2">
    <source>
        <dbReference type="Proteomes" id="UP000636709"/>
    </source>
</evidence>
<dbReference type="AlphaFoldDB" id="A0A835ELQ2"/>
<evidence type="ECO:0000313" key="1">
    <source>
        <dbReference type="EMBL" id="KAF8698854.1"/>
    </source>
</evidence>
<name>A0A835ELQ2_9POAL</name>
<proteinExistence type="predicted"/>
<dbReference type="Proteomes" id="UP000636709">
    <property type="component" value="Unassembled WGS sequence"/>
</dbReference>